<dbReference type="EMBL" id="BMAC01000252">
    <property type="protein sequence ID" value="GFP91707.1"/>
    <property type="molecule type" value="Genomic_DNA"/>
</dbReference>
<dbReference type="PANTHER" id="PTHR46354">
    <property type="entry name" value="DOG1 DOMAIN-CONTAINING PROTEIN"/>
    <property type="match status" value="1"/>
</dbReference>
<dbReference type="Proteomes" id="UP000653305">
    <property type="component" value="Unassembled WGS sequence"/>
</dbReference>
<proteinExistence type="predicted"/>
<dbReference type="PROSITE" id="PS51806">
    <property type="entry name" value="DOG1"/>
    <property type="match status" value="1"/>
</dbReference>
<dbReference type="OrthoDB" id="1895294at2759"/>
<dbReference type="GO" id="GO:0006351">
    <property type="term" value="P:DNA-templated transcription"/>
    <property type="evidence" value="ECO:0007669"/>
    <property type="project" value="InterPro"/>
</dbReference>
<gene>
    <name evidence="2" type="ORF">PHJA_001314700</name>
</gene>
<organism evidence="2 3">
    <name type="scientific">Phtheirospermum japonicum</name>
    <dbReference type="NCBI Taxonomy" id="374723"/>
    <lineage>
        <taxon>Eukaryota</taxon>
        <taxon>Viridiplantae</taxon>
        <taxon>Streptophyta</taxon>
        <taxon>Embryophyta</taxon>
        <taxon>Tracheophyta</taxon>
        <taxon>Spermatophyta</taxon>
        <taxon>Magnoliopsida</taxon>
        <taxon>eudicotyledons</taxon>
        <taxon>Gunneridae</taxon>
        <taxon>Pentapetalae</taxon>
        <taxon>asterids</taxon>
        <taxon>lamiids</taxon>
        <taxon>Lamiales</taxon>
        <taxon>Orobanchaceae</taxon>
        <taxon>Orobanchaceae incertae sedis</taxon>
        <taxon>Phtheirospermum</taxon>
    </lineage>
</organism>
<sequence>MKTPIEEKFSNFYEKWMMELEDLLELLEGRRESPESDYVTKVNKLTTHHKNYYKFKWAAAHEDILAFFTPVWLSPHENAHLWITGWKPSTAFRLVEQEAQTRLSSLTEEQKKNIAALSAKIKMEEGKVESDMERQHMELASRKMVELVKLKNRAERRGGLDAARVSGSVDVMMQGLLVGLERVMKMADCVRLKALKGVLDILSPMQGVQFLASMSILQIRVRKME</sequence>
<comment type="caution">
    <text evidence="2">The sequence shown here is derived from an EMBL/GenBank/DDBJ whole genome shotgun (WGS) entry which is preliminary data.</text>
</comment>
<evidence type="ECO:0000313" key="2">
    <source>
        <dbReference type="EMBL" id="GFP91707.1"/>
    </source>
</evidence>
<evidence type="ECO:0000313" key="3">
    <source>
        <dbReference type="Proteomes" id="UP000653305"/>
    </source>
</evidence>
<dbReference type="AlphaFoldDB" id="A0A830BUR2"/>
<dbReference type="InterPro" id="IPR025422">
    <property type="entry name" value="TGA_domain"/>
</dbReference>
<feature type="domain" description="DOG1" evidence="1">
    <location>
        <begin position="6"/>
        <end position="225"/>
    </location>
</feature>
<dbReference type="InterPro" id="IPR051886">
    <property type="entry name" value="Seed_Dev/Stress_Resp_Reg"/>
</dbReference>
<reference evidence="2" key="1">
    <citation type="submission" date="2020-07" db="EMBL/GenBank/DDBJ databases">
        <title>Ethylene signaling mediates host invasion by parasitic plants.</title>
        <authorList>
            <person name="Yoshida S."/>
        </authorList>
    </citation>
    <scope>NUCLEOTIDE SEQUENCE</scope>
    <source>
        <strain evidence="2">Okayama</strain>
    </source>
</reference>
<accession>A0A830BUR2</accession>
<dbReference type="GO" id="GO:0043565">
    <property type="term" value="F:sequence-specific DNA binding"/>
    <property type="evidence" value="ECO:0007669"/>
    <property type="project" value="InterPro"/>
</dbReference>
<dbReference type="Pfam" id="PF14144">
    <property type="entry name" value="DOG1"/>
    <property type="match status" value="1"/>
</dbReference>
<protein>
    <submittedName>
        <fullName evidence="2">Transcription factor hbp-1b(C38)</fullName>
    </submittedName>
</protein>
<keyword evidence="3" id="KW-1185">Reference proteome</keyword>
<name>A0A830BUR2_9LAMI</name>
<evidence type="ECO:0000259" key="1">
    <source>
        <dbReference type="PROSITE" id="PS51806"/>
    </source>
</evidence>
<dbReference type="PANTHER" id="PTHR46354:SF2">
    <property type="entry name" value="PROTEIN DOG1-LIKE 4"/>
    <property type="match status" value="1"/>
</dbReference>